<evidence type="ECO:0000313" key="4">
    <source>
        <dbReference type="Proteomes" id="UP000436088"/>
    </source>
</evidence>
<dbReference type="PANTHER" id="PTHR33623:SF5">
    <property type="entry name" value="HISTONE-LYSINE N-METHYLTRANSFERASE SETD1B-LIKE PROTEIN"/>
    <property type="match status" value="1"/>
</dbReference>
<dbReference type="EMBL" id="VEPZ02000879">
    <property type="protein sequence ID" value="KAE8713182.1"/>
    <property type="molecule type" value="Genomic_DNA"/>
</dbReference>
<feature type="domain" description="DUF4378" evidence="2">
    <location>
        <begin position="339"/>
        <end position="449"/>
    </location>
</feature>
<keyword evidence="4" id="KW-1185">Reference proteome</keyword>
<reference evidence="3" key="1">
    <citation type="submission" date="2019-09" db="EMBL/GenBank/DDBJ databases">
        <title>Draft genome information of white flower Hibiscus syriacus.</title>
        <authorList>
            <person name="Kim Y.-M."/>
        </authorList>
    </citation>
    <scope>NUCLEOTIDE SEQUENCE [LARGE SCALE GENOMIC DNA]</scope>
    <source>
        <strain evidence="3">YM2019G1</strain>
    </source>
</reference>
<sequence>MMAQKHLHELLEEDQEPFILKNYIADRRCQLQKPSPKTHLQFNKRKPISQNSIFPSNFCKKACFFSTHDSPDLIKKSPLFEPKRPNTIFLLDAALRIQKQSSSQSKSQNKNSNDTGFGLFGSILKKLTHRNKNPERETANSGSKVSVKDILRWDLTLGKNNGISEEENEEKSVDMDLGTSCSSGQSKDSEEISMSNGVLEYNSAFDSFDKHFSQSPFLFVLQTTPSPSRREREEKENYELQSLTRLQLEEEEEKEQCSPVSVLDCPFEDDDRHVAADDEEDHDGDNGMDRFDLECTYAIVQRAKQQFLQKLCRFEKLAKLDPIELEKIMLEQEQDDDDNDAESSSSKSEMNIDGYNLKHIPDCMKRLVSDIIAEEETSECNGSINKKAAAERVCTKLDSWKDVESNTIDMMVEQDFRRDQIEGWKGNEEQIREMTIEVERAIFGLLMQELSDELDFLNGV</sequence>
<evidence type="ECO:0000259" key="2">
    <source>
        <dbReference type="Pfam" id="PF14309"/>
    </source>
</evidence>
<dbReference type="InterPro" id="IPR025486">
    <property type="entry name" value="DUF4378"/>
</dbReference>
<protein>
    <recommendedName>
        <fullName evidence="2">DUF4378 domain-containing protein</fullName>
    </recommendedName>
</protein>
<organism evidence="3 4">
    <name type="scientific">Hibiscus syriacus</name>
    <name type="common">Rose of Sharon</name>
    <dbReference type="NCBI Taxonomy" id="106335"/>
    <lineage>
        <taxon>Eukaryota</taxon>
        <taxon>Viridiplantae</taxon>
        <taxon>Streptophyta</taxon>
        <taxon>Embryophyta</taxon>
        <taxon>Tracheophyta</taxon>
        <taxon>Spermatophyta</taxon>
        <taxon>Magnoliopsida</taxon>
        <taxon>eudicotyledons</taxon>
        <taxon>Gunneridae</taxon>
        <taxon>Pentapetalae</taxon>
        <taxon>rosids</taxon>
        <taxon>malvids</taxon>
        <taxon>Malvales</taxon>
        <taxon>Malvaceae</taxon>
        <taxon>Malvoideae</taxon>
        <taxon>Hibiscus</taxon>
    </lineage>
</organism>
<feature type="region of interest" description="Disordered" evidence="1">
    <location>
        <begin position="330"/>
        <end position="352"/>
    </location>
</feature>
<proteinExistence type="predicted"/>
<dbReference type="PANTHER" id="PTHR33623">
    <property type="entry name" value="OS04G0572500 PROTEIN"/>
    <property type="match status" value="1"/>
</dbReference>
<evidence type="ECO:0000313" key="3">
    <source>
        <dbReference type="EMBL" id="KAE8713182.1"/>
    </source>
</evidence>
<feature type="compositionally biased region" description="Polar residues" evidence="1">
    <location>
        <begin position="179"/>
        <end position="191"/>
    </location>
</feature>
<evidence type="ECO:0000256" key="1">
    <source>
        <dbReference type="SAM" id="MobiDB-lite"/>
    </source>
</evidence>
<accession>A0A6A3BDL5</accession>
<gene>
    <name evidence="3" type="ORF">F3Y22_tig00110213pilonHSYRG00065</name>
</gene>
<comment type="caution">
    <text evidence="3">The sequence shown here is derived from an EMBL/GenBank/DDBJ whole genome shotgun (WGS) entry which is preliminary data.</text>
</comment>
<dbReference type="AlphaFoldDB" id="A0A6A3BDL5"/>
<dbReference type="Pfam" id="PF14309">
    <property type="entry name" value="DUF4378"/>
    <property type="match status" value="1"/>
</dbReference>
<feature type="compositionally biased region" description="Acidic residues" evidence="1">
    <location>
        <begin position="332"/>
        <end position="341"/>
    </location>
</feature>
<dbReference type="Proteomes" id="UP000436088">
    <property type="component" value="Unassembled WGS sequence"/>
</dbReference>
<name>A0A6A3BDL5_HIBSY</name>
<feature type="region of interest" description="Disordered" evidence="1">
    <location>
        <begin position="162"/>
        <end position="191"/>
    </location>
</feature>